<evidence type="ECO:0000313" key="1">
    <source>
        <dbReference type="EMBL" id="SPO60289.1"/>
    </source>
</evidence>
<proteinExistence type="predicted"/>
<keyword evidence="2" id="KW-1185">Reference proteome</keyword>
<comment type="caution">
    <text evidence="1">The sequence shown here is derived from an EMBL/GenBank/DDBJ whole genome shotgun (WGS) entry which is preliminary data.</text>
</comment>
<dbReference type="Proteomes" id="UP000294335">
    <property type="component" value="Unassembled WGS sequence"/>
</dbReference>
<organism evidence="1 2">
    <name type="scientific">Pseudomonas inefficax</name>
    <dbReference type="NCBI Taxonomy" id="2078786"/>
    <lineage>
        <taxon>Bacteria</taxon>
        <taxon>Pseudomonadati</taxon>
        <taxon>Pseudomonadota</taxon>
        <taxon>Gammaproteobacteria</taxon>
        <taxon>Pseudomonadales</taxon>
        <taxon>Pseudomonadaceae</taxon>
        <taxon>Pseudomonas</taxon>
    </lineage>
</organism>
<sequence length="79" mass="8636">MLPETVGFAPGEYIRVRVPNEVMQKEYGTSTGAVDTKVSYTLLRGTHPMGGAETDIKVDFETMDPGGLTRVGRCLFIQV</sequence>
<accession>A0AAQ1P9U9</accession>
<name>A0AAQ1P9U9_9PSED</name>
<gene>
    <name evidence="1" type="ORF">JV551A3_V1_820002</name>
</gene>
<protein>
    <submittedName>
        <fullName evidence="1">Uncharacterized protein</fullName>
    </submittedName>
</protein>
<dbReference type="EMBL" id="OPYN01000082">
    <property type="protein sequence ID" value="SPO60289.1"/>
    <property type="molecule type" value="Genomic_DNA"/>
</dbReference>
<evidence type="ECO:0000313" key="2">
    <source>
        <dbReference type="Proteomes" id="UP000294335"/>
    </source>
</evidence>
<dbReference type="AlphaFoldDB" id="A0AAQ1P9U9"/>
<reference evidence="1 2" key="1">
    <citation type="submission" date="2018-02" db="EMBL/GenBank/DDBJ databases">
        <authorList>
            <person name="Dubost A."/>
        </authorList>
    </citation>
    <scope>NUCLEOTIDE SEQUENCE [LARGE SCALE GENOMIC DNA]</scope>
    <source>
        <strain evidence="2">JV551A3</strain>
    </source>
</reference>